<evidence type="ECO:0000313" key="2">
    <source>
        <dbReference type="Proteomes" id="UP000244384"/>
    </source>
</evidence>
<gene>
    <name evidence="1" type="ORF">C3E78_11095</name>
</gene>
<accession>A0A2S0WMX8</accession>
<dbReference type="EMBL" id="CP026952">
    <property type="protein sequence ID" value="AWB92703.1"/>
    <property type="molecule type" value="Genomic_DNA"/>
</dbReference>
<accession>A0A5F2EVM6</accession>
<dbReference type="RefSeq" id="WP_108578347.1">
    <property type="nucleotide sequence ID" value="NZ_CP026952.1"/>
</dbReference>
<dbReference type="AlphaFoldDB" id="A0A2S0WMX8"/>
<dbReference type="OrthoDB" id="9941286at2"/>
<dbReference type="PROSITE" id="PS51257">
    <property type="entry name" value="PROKAR_LIPOPROTEIN"/>
    <property type="match status" value="1"/>
</dbReference>
<sequence length="312" mass="31781">MRHVITFLAVAALSVTSACGSDAGGAGDAAGEDVNDAGLDVCGLVSDDTVERLQGASADPQGTPSEVLMRGAEMFVQCRVVSGVELGFAVRAAEGGPGLESLAADDDSEMPAEPLEGVGDEAFIGTNSYDGVRIVARVGPQEVVVNSNAYTGGEIGRDDVIALAKEVAGNLGDELPGAVRLPEDCPSTGAEEVRGAVGETVLARGSATSDGSVTCSYASADRVATLSAATGDEGMRVMALADSEEGSRIEVDGDQGLYDELDGVVVFADDGCVLGASAKPLDWGLADQRSESERRDEAIELVTYVKESIGCP</sequence>
<reference evidence="2" key="1">
    <citation type="submission" date="2018-01" db="EMBL/GenBank/DDBJ databases">
        <authorList>
            <person name="Li J."/>
        </authorList>
    </citation>
    <scope>NUCLEOTIDE SEQUENCE [LARGE SCALE GENOMIC DNA]</scope>
    <source>
        <strain evidence="2">592</strain>
    </source>
</reference>
<protein>
    <submittedName>
        <fullName evidence="1">Uncharacterized protein</fullName>
    </submittedName>
</protein>
<organism evidence="1 2">
    <name type="scientific">Aeromicrobium chenweiae</name>
    <dbReference type="NCBI Taxonomy" id="2079793"/>
    <lineage>
        <taxon>Bacteria</taxon>
        <taxon>Bacillati</taxon>
        <taxon>Actinomycetota</taxon>
        <taxon>Actinomycetes</taxon>
        <taxon>Propionibacteriales</taxon>
        <taxon>Nocardioidaceae</taxon>
        <taxon>Aeromicrobium</taxon>
    </lineage>
</organism>
<dbReference type="Proteomes" id="UP000244384">
    <property type="component" value="Chromosome"/>
</dbReference>
<evidence type="ECO:0000313" key="1">
    <source>
        <dbReference type="EMBL" id="AWB92703.1"/>
    </source>
</evidence>
<keyword evidence="2" id="KW-1185">Reference proteome</keyword>
<proteinExistence type="predicted"/>
<name>A0A2S0WMX8_9ACTN</name>
<dbReference type="KEGG" id="aez:C3E78_11095"/>